<accession>A0A6G4WH08</accession>
<proteinExistence type="predicted"/>
<protein>
    <submittedName>
        <fullName evidence="1">Transcriptional regulator</fullName>
    </submittedName>
</protein>
<gene>
    <name evidence="1" type="ORF">G6N73_21195</name>
</gene>
<comment type="caution">
    <text evidence="1">The sequence shown here is derived from an EMBL/GenBank/DDBJ whole genome shotgun (WGS) entry which is preliminary data.</text>
</comment>
<evidence type="ECO:0000313" key="1">
    <source>
        <dbReference type="EMBL" id="NGO53648.1"/>
    </source>
</evidence>
<dbReference type="RefSeq" id="WP_165031223.1">
    <property type="nucleotide sequence ID" value="NZ_JAAKZF010000035.1"/>
</dbReference>
<reference evidence="1 2" key="1">
    <citation type="submission" date="2020-02" db="EMBL/GenBank/DDBJ databases">
        <title>Genome sequence of strain CCNWXJ40-4.</title>
        <authorList>
            <person name="Gao J."/>
            <person name="Sun J."/>
        </authorList>
    </citation>
    <scope>NUCLEOTIDE SEQUENCE [LARGE SCALE GENOMIC DNA]</scope>
    <source>
        <strain evidence="1 2">CCNWXJ 40-4</strain>
    </source>
</reference>
<sequence length="111" mass="11921">MPLTRSFKDTIKARAATDSAFRSALLTEAIDLLLSGDVGTGKAVLRDYINATVGFEDLAEEVGTPSKSLMRMFSAKGNPRADNLFSVISSLQQLTGVHLAVRPASRQVNHS</sequence>
<dbReference type="AlphaFoldDB" id="A0A6G4WH08"/>
<dbReference type="Proteomes" id="UP001642900">
    <property type="component" value="Unassembled WGS sequence"/>
</dbReference>
<keyword evidence="2" id="KW-1185">Reference proteome</keyword>
<evidence type="ECO:0000313" key="2">
    <source>
        <dbReference type="Proteomes" id="UP001642900"/>
    </source>
</evidence>
<dbReference type="EMBL" id="JAAKZF010000035">
    <property type="protein sequence ID" value="NGO53648.1"/>
    <property type="molecule type" value="Genomic_DNA"/>
</dbReference>
<name>A0A6G4WH08_9HYPH</name>
<organism evidence="1 2">
    <name type="scientific">Allomesorhizobium camelthorni</name>
    <dbReference type="NCBI Taxonomy" id="475069"/>
    <lineage>
        <taxon>Bacteria</taxon>
        <taxon>Pseudomonadati</taxon>
        <taxon>Pseudomonadota</taxon>
        <taxon>Alphaproteobacteria</taxon>
        <taxon>Hyphomicrobiales</taxon>
        <taxon>Phyllobacteriaceae</taxon>
        <taxon>Allomesorhizobium</taxon>
    </lineage>
</organism>